<keyword evidence="3" id="KW-1185">Reference proteome</keyword>
<accession>A0ABU7MUJ9</accession>
<dbReference type="InterPro" id="IPR006680">
    <property type="entry name" value="Amidohydro-rel"/>
</dbReference>
<dbReference type="Pfam" id="PF01979">
    <property type="entry name" value="Amidohydro_1"/>
    <property type="match status" value="1"/>
</dbReference>
<reference evidence="2 3" key="1">
    <citation type="submission" date="2024-01" db="EMBL/GenBank/DDBJ databases">
        <title>Draft genome sequence of Gordonia sp. PKS22-38.</title>
        <authorList>
            <person name="Suphannarot A."/>
            <person name="Mingma R."/>
        </authorList>
    </citation>
    <scope>NUCLEOTIDE SEQUENCE [LARGE SCALE GENOMIC DNA]</scope>
    <source>
        <strain evidence="2 3">PKS22-38</strain>
    </source>
</reference>
<dbReference type="SUPFAM" id="SSF51556">
    <property type="entry name" value="Metallo-dependent hydrolases"/>
    <property type="match status" value="1"/>
</dbReference>
<dbReference type="EMBL" id="JAZDUE010000010">
    <property type="protein sequence ID" value="MEE4024017.1"/>
    <property type="molecule type" value="Genomic_DNA"/>
</dbReference>
<evidence type="ECO:0000313" key="2">
    <source>
        <dbReference type="EMBL" id="MEE4024017.1"/>
    </source>
</evidence>
<comment type="caution">
    <text evidence="2">The sequence shown here is derived from an EMBL/GenBank/DDBJ whole genome shotgun (WGS) entry which is preliminary data.</text>
</comment>
<evidence type="ECO:0000259" key="1">
    <source>
        <dbReference type="Pfam" id="PF01979"/>
    </source>
</evidence>
<dbReference type="Gene3D" id="3.20.20.140">
    <property type="entry name" value="Metal-dependent hydrolases"/>
    <property type="match status" value="1"/>
</dbReference>
<dbReference type="InterPro" id="IPR032466">
    <property type="entry name" value="Metal_Hydrolase"/>
</dbReference>
<proteinExistence type="predicted"/>
<dbReference type="InterPro" id="IPR011059">
    <property type="entry name" value="Metal-dep_hydrolase_composite"/>
</dbReference>
<dbReference type="PANTHER" id="PTHR43794">
    <property type="entry name" value="AMINOHYDROLASE SSNA-RELATED"/>
    <property type="match status" value="1"/>
</dbReference>
<dbReference type="InterPro" id="IPR050287">
    <property type="entry name" value="MTA/SAH_deaminase"/>
</dbReference>
<dbReference type="Gene3D" id="2.30.40.10">
    <property type="entry name" value="Urease, subunit C, domain 1"/>
    <property type="match status" value="1"/>
</dbReference>
<dbReference type="PANTHER" id="PTHR43794:SF5">
    <property type="entry name" value="CHLOROHYDROLASE FAMILY PROTEIN"/>
    <property type="match status" value="1"/>
</dbReference>
<evidence type="ECO:0000313" key="3">
    <source>
        <dbReference type="Proteomes" id="UP001335729"/>
    </source>
</evidence>
<dbReference type="RefSeq" id="WP_330505409.1">
    <property type="nucleotide sequence ID" value="NZ_JAZDUE010000010.1"/>
</dbReference>
<protein>
    <submittedName>
        <fullName evidence="2">Amidohydrolase family protein</fullName>
    </submittedName>
</protein>
<feature type="domain" description="Amidohydrolase-related" evidence="1">
    <location>
        <begin position="70"/>
        <end position="435"/>
    </location>
</feature>
<name>A0ABU7MUJ9_9ACTN</name>
<dbReference type="Proteomes" id="UP001335729">
    <property type="component" value="Unassembled WGS sequence"/>
</dbReference>
<dbReference type="SUPFAM" id="SSF51338">
    <property type="entry name" value="Composite domain of metallo-dependent hydrolases"/>
    <property type="match status" value="2"/>
</dbReference>
<gene>
    <name evidence="2" type="ORF">V1Y59_13095</name>
</gene>
<sequence>MTTTDPDLIALGDARFDPARPTLITDTIVVTGTAQGTFRGDVLLRDGKIADVAPHLEAGDAEVVDGSPYILCAGFIDTHRHLWQTFYKGFVYDMGLLDVFANLYGPYSTRFTADDIYAATLLGRLTALDAGITTVLDWAHNVTTVDMEDAGIQALRDAGGRSIFGHGYVGDRLSDVARYHDEPRTLDAARRTRDKLPDDDALISSCYLGLEPDYLISMQACRREFEVAREVGMRMSIHINSMGSDGAGGVAPADTLVAMHEAGLMGDDVTYVHLSGSTDKGFALIADTGGTASLSPQVEAHVPSFTLPPTGRLLAAGIRPSLSLDSPAAGSEDFFSQMRATFDVERTVAQNNFEPREDGSGITLSDVFEFATVEGARAIGQQHRLGTVEAGKVADLQFIRTDSPNMMPVLDPMAALVFHANIGDIDTVLVGGTPVKRDGRLLADLTPVQRLVEESVARLYWEAKDLPDSAARPSDAAQGLFCS</sequence>
<organism evidence="2 3">
    <name type="scientific">Gordonia prachuapensis</name>
    <dbReference type="NCBI Taxonomy" id="3115651"/>
    <lineage>
        <taxon>Bacteria</taxon>
        <taxon>Bacillati</taxon>
        <taxon>Actinomycetota</taxon>
        <taxon>Actinomycetes</taxon>
        <taxon>Mycobacteriales</taxon>
        <taxon>Gordoniaceae</taxon>
        <taxon>Gordonia</taxon>
    </lineage>
</organism>